<gene>
    <name evidence="1" type="ORF">RIF25_09500</name>
</gene>
<dbReference type="RefSeq" id="WP_322878301.1">
    <property type="nucleotide sequence ID" value="NZ_JAVMIP010000008.1"/>
</dbReference>
<organism evidence="1 2">
    <name type="scientific">Pseudocalidococcus azoricus BACA0444</name>
    <dbReference type="NCBI Taxonomy" id="2918990"/>
    <lineage>
        <taxon>Bacteria</taxon>
        <taxon>Bacillati</taxon>
        <taxon>Cyanobacteriota</taxon>
        <taxon>Cyanophyceae</taxon>
        <taxon>Acaryochloridales</taxon>
        <taxon>Thermosynechococcaceae</taxon>
        <taxon>Pseudocalidococcus</taxon>
        <taxon>Pseudocalidococcus azoricus</taxon>
    </lineage>
</organism>
<dbReference type="Proteomes" id="UP001268256">
    <property type="component" value="Unassembled WGS sequence"/>
</dbReference>
<protein>
    <submittedName>
        <fullName evidence="1">Uncharacterized protein</fullName>
    </submittedName>
</protein>
<evidence type="ECO:0000313" key="1">
    <source>
        <dbReference type="EMBL" id="MDS3861043.1"/>
    </source>
</evidence>
<dbReference type="AlphaFoldDB" id="A0AAE4JXG1"/>
<comment type="caution">
    <text evidence="1">The sequence shown here is derived from an EMBL/GenBank/DDBJ whole genome shotgun (WGS) entry which is preliminary data.</text>
</comment>
<accession>A0AAE4JXG1</accession>
<sequence>MYIVNGYLILAKGHWTDRVYQCPELDLWNSNLEEMKIEILKQSPGKYL</sequence>
<reference evidence="2" key="1">
    <citation type="submission" date="2023-07" db="EMBL/GenBank/DDBJ databases">
        <authorList>
            <person name="Luz R."/>
            <person name="Cordeiro R."/>
            <person name="Fonseca A."/>
            <person name="Goncalves V."/>
        </authorList>
    </citation>
    <scope>NUCLEOTIDE SEQUENCE [LARGE SCALE GENOMIC DNA]</scope>
    <source>
        <strain evidence="2">BACA0444</strain>
    </source>
</reference>
<proteinExistence type="predicted"/>
<keyword evidence="2" id="KW-1185">Reference proteome</keyword>
<name>A0AAE4JXG1_9CYAN</name>
<dbReference type="EMBL" id="JAVMIP010000008">
    <property type="protein sequence ID" value="MDS3861043.1"/>
    <property type="molecule type" value="Genomic_DNA"/>
</dbReference>
<evidence type="ECO:0000313" key="2">
    <source>
        <dbReference type="Proteomes" id="UP001268256"/>
    </source>
</evidence>